<dbReference type="Proteomes" id="UP000600774">
    <property type="component" value="Unassembled WGS sequence"/>
</dbReference>
<dbReference type="AlphaFoldDB" id="A0A832SGA2"/>
<reference evidence="1" key="1">
    <citation type="journal article" date="2020" name="bioRxiv">
        <title>A rank-normalized archaeal taxonomy based on genome phylogeny resolves widespread incomplete and uneven classifications.</title>
        <authorList>
            <person name="Rinke C."/>
            <person name="Chuvochina M."/>
            <person name="Mussig A.J."/>
            <person name="Chaumeil P.-A."/>
            <person name="Waite D.W."/>
            <person name="Whitman W.B."/>
            <person name="Parks D.H."/>
            <person name="Hugenholtz P."/>
        </authorList>
    </citation>
    <scope>NUCLEOTIDE SEQUENCE</scope>
    <source>
        <strain evidence="1">UBA8876</strain>
    </source>
</reference>
<proteinExistence type="predicted"/>
<gene>
    <name evidence="1" type="ORF">HA338_01980</name>
</gene>
<sequence length="57" mass="6281">MQARKSAFFSKSENPVNVIKAKQAFYSMGLLSMSSYALLYVQRAASGTESLFPRKGS</sequence>
<dbReference type="GeneID" id="43446242"/>
<dbReference type="EMBL" id="DUJU01000024">
    <property type="protein sequence ID" value="HIH92845.1"/>
    <property type="molecule type" value="Genomic_DNA"/>
</dbReference>
<accession>A0A832SGA2</accession>
<comment type="caution">
    <text evidence="1">The sequence shown here is derived from an EMBL/GenBank/DDBJ whole genome shotgun (WGS) entry which is preliminary data.</text>
</comment>
<protein>
    <submittedName>
        <fullName evidence="1">Uncharacterized protein</fullName>
    </submittedName>
</protein>
<organism evidence="1 2">
    <name type="scientific">Methanosarcina acetivorans</name>
    <dbReference type="NCBI Taxonomy" id="2214"/>
    <lineage>
        <taxon>Archaea</taxon>
        <taxon>Methanobacteriati</taxon>
        <taxon>Methanobacteriota</taxon>
        <taxon>Stenosarchaea group</taxon>
        <taxon>Methanomicrobia</taxon>
        <taxon>Methanosarcinales</taxon>
        <taxon>Methanosarcinaceae</taxon>
        <taxon>Methanosarcina</taxon>
    </lineage>
</organism>
<evidence type="ECO:0000313" key="2">
    <source>
        <dbReference type="Proteomes" id="UP000600774"/>
    </source>
</evidence>
<name>A0A832SGA2_9EURY</name>
<evidence type="ECO:0000313" key="1">
    <source>
        <dbReference type="EMBL" id="HIH92845.1"/>
    </source>
</evidence>
<dbReference type="RefSeq" id="WP_157860403.1">
    <property type="nucleotide sequence ID" value="NZ_DUJU01000024.1"/>
</dbReference>